<reference evidence="2" key="2">
    <citation type="submission" date="2019-02" db="EMBL/GenBank/DDBJ databases">
        <authorList>
            <person name="Chen S.-C."/>
            <person name="Chien H.-H."/>
            <person name="Lai M.-C."/>
        </authorList>
    </citation>
    <scope>NUCLEOTIDE SEQUENCE</scope>
    <source>
        <strain evidence="2">N2F9704</strain>
    </source>
</reference>
<sequence length="137" mass="15049">MEDRPQIGYSKRVMDHFMNPRNVGEVEDADGVGLVGNPVCGDLMQVTIRVEEDVITDIKFKTFGCGSAIATASMVTELAMGKHLDEALAITRQDVADELEGLPPVKMHCSNLAADALHEAITDYREKRKKKEAEMTA</sequence>
<evidence type="ECO:0000259" key="1">
    <source>
        <dbReference type="Pfam" id="PF01592"/>
    </source>
</evidence>
<dbReference type="InterPro" id="IPR017787">
    <property type="entry name" value="NIF_FeS_clus_asmbl_NifU-like"/>
</dbReference>
<protein>
    <submittedName>
        <fullName evidence="2">Fe-S cluster assembly scaffold protein NifU</fullName>
    </submittedName>
</protein>
<feature type="domain" description="NIF system FeS cluster assembly NifU N-terminal" evidence="1">
    <location>
        <begin position="9"/>
        <end position="130"/>
    </location>
</feature>
<dbReference type="CDD" id="cd06664">
    <property type="entry name" value="IscU_like"/>
    <property type="match status" value="1"/>
</dbReference>
<dbReference type="GO" id="GO:0005506">
    <property type="term" value="F:iron ion binding"/>
    <property type="evidence" value="ECO:0007669"/>
    <property type="project" value="InterPro"/>
</dbReference>
<dbReference type="InterPro" id="IPR002871">
    <property type="entry name" value="NIF_FeS_clus_asmbl_NifU_N"/>
</dbReference>
<dbReference type="GO" id="GO:0016226">
    <property type="term" value="P:iron-sulfur cluster assembly"/>
    <property type="evidence" value="ECO:0007669"/>
    <property type="project" value="InterPro"/>
</dbReference>
<dbReference type="GO" id="GO:0051536">
    <property type="term" value="F:iron-sulfur cluster binding"/>
    <property type="evidence" value="ECO:0007669"/>
    <property type="project" value="InterPro"/>
</dbReference>
<proteinExistence type="predicted"/>
<dbReference type="Gene3D" id="3.90.1010.10">
    <property type="match status" value="1"/>
</dbReference>
<gene>
    <name evidence="2" type="primary">nifU</name>
    <name evidence="2" type="ORF">RJ40_09875</name>
</gene>
<dbReference type="AlphaFoldDB" id="A0A8A3S7F2"/>
<keyword evidence="3" id="KW-1185">Reference proteome</keyword>
<dbReference type="EMBL" id="CP036172">
    <property type="protein sequence ID" value="QSZ67789.1"/>
    <property type="molecule type" value="Genomic_DNA"/>
</dbReference>
<evidence type="ECO:0000313" key="2">
    <source>
        <dbReference type="EMBL" id="QSZ67789.1"/>
    </source>
</evidence>
<dbReference type="SUPFAM" id="SSF82649">
    <property type="entry name" value="SufE/NifU"/>
    <property type="match status" value="1"/>
</dbReference>
<dbReference type="Pfam" id="PF01592">
    <property type="entry name" value="NifU_N"/>
    <property type="match status" value="1"/>
</dbReference>
<dbReference type="NCBIfam" id="TIGR03419">
    <property type="entry name" value="NifU_clost"/>
    <property type="match status" value="1"/>
</dbReference>
<dbReference type="RefSeq" id="WP_265580703.1">
    <property type="nucleotide sequence ID" value="NZ_CP036172.1"/>
</dbReference>
<dbReference type="Proteomes" id="UP001042704">
    <property type="component" value="Chromosome"/>
</dbReference>
<dbReference type="GeneID" id="76424680"/>
<dbReference type="KEGG" id="maqe:RJ40_09875"/>
<dbReference type="PANTHER" id="PTHR10093">
    <property type="entry name" value="IRON-SULFUR CLUSTER ASSEMBLY ENZYME NIFU HOMOLOG"/>
    <property type="match status" value="1"/>
</dbReference>
<name>A0A8A3S7F2_9EURY</name>
<reference evidence="2" key="1">
    <citation type="journal article" date="2001" name="Int. J. Syst. Evol. Microbiol.">
        <title>Methanofollis aquaemaris sp. nov., a methanogen isolated from an aquaculture fish pond.</title>
        <authorList>
            <person name="Lai M.C."/>
            <person name="Chen S.C."/>
        </authorList>
    </citation>
    <scope>NUCLEOTIDE SEQUENCE</scope>
    <source>
        <strain evidence="2">N2F9704</strain>
    </source>
</reference>
<accession>A0A8A3S7F2</accession>
<evidence type="ECO:0000313" key="3">
    <source>
        <dbReference type="Proteomes" id="UP001042704"/>
    </source>
</evidence>
<organism evidence="2 3">
    <name type="scientific">Methanofollis aquaemaris</name>
    <dbReference type="NCBI Taxonomy" id="126734"/>
    <lineage>
        <taxon>Archaea</taxon>
        <taxon>Methanobacteriati</taxon>
        <taxon>Methanobacteriota</taxon>
        <taxon>Stenosarchaea group</taxon>
        <taxon>Methanomicrobia</taxon>
        <taxon>Methanomicrobiales</taxon>
        <taxon>Methanomicrobiaceae</taxon>
        <taxon>Methanofollis</taxon>
    </lineage>
</organism>